<dbReference type="Pfam" id="PF07811">
    <property type="entry name" value="TadE"/>
    <property type="match status" value="1"/>
</dbReference>
<reference evidence="3 4" key="1">
    <citation type="submission" date="2024-04" db="EMBL/GenBank/DDBJ databases">
        <title>draft genome sequnece of Paenibacillus filicis.</title>
        <authorList>
            <person name="Kim D.-U."/>
        </authorList>
    </citation>
    <scope>NUCLEOTIDE SEQUENCE [LARGE SCALE GENOMIC DNA]</scope>
    <source>
        <strain evidence="3 4">KACC14197</strain>
    </source>
</reference>
<dbReference type="EMBL" id="JBBPCC010000006">
    <property type="protein sequence ID" value="MEK8128577.1"/>
    <property type="molecule type" value="Genomic_DNA"/>
</dbReference>
<evidence type="ECO:0000259" key="2">
    <source>
        <dbReference type="Pfam" id="PF07811"/>
    </source>
</evidence>
<keyword evidence="1" id="KW-0812">Transmembrane</keyword>
<evidence type="ECO:0000313" key="4">
    <source>
        <dbReference type="Proteomes" id="UP001469365"/>
    </source>
</evidence>
<proteinExistence type="predicted"/>
<evidence type="ECO:0000313" key="3">
    <source>
        <dbReference type="EMBL" id="MEK8128577.1"/>
    </source>
</evidence>
<dbReference type="InterPro" id="IPR012495">
    <property type="entry name" value="TadE-like_dom"/>
</dbReference>
<dbReference type="Proteomes" id="UP001469365">
    <property type="component" value="Unassembled WGS sequence"/>
</dbReference>
<sequence length="218" mass="24705">MRFARSPEGGIVLEAALVLPLFVSLLMLFVSVIRLAQADMALQSAVSESAKVIAANLYPVEQLYEEARQRWASSKPGIWLDKAVSEAEAARSRVVDAETFVEDYGRFIPEPIVRIMAWEKDFRTELETAAGEQTSEWKQALRRKTAEAATPWIASFADTSVLRKEKFKVTDVVLPDFYSGMSTEVVIEAQYEYTLLLPFYKRTFVLRKQARERAWIGG</sequence>
<keyword evidence="4" id="KW-1185">Reference proteome</keyword>
<keyword evidence="1" id="KW-0472">Membrane</keyword>
<keyword evidence="1" id="KW-1133">Transmembrane helix</keyword>
<feature type="transmembrane region" description="Helical" evidence="1">
    <location>
        <begin position="12"/>
        <end position="33"/>
    </location>
</feature>
<gene>
    <name evidence="3" type="ORF">WMW72_11740</name>
</gene>
<evidence type="ECO:0000256" key="1">
    <source>
        <dbReference type="SAM" id="Phobius"/>
    </source>
</evidence>
<protein>
    <submittedName>
        <fullName evidence="3">TadE family protein</fullName>
    </submittedName>
</protein>
<accession>A0ABU9DK55</accession>
<feature type="domain" description="TadE-like" evidence="2">
    <location>
        <begin position="11"/>
        <end position="50"/>
    </location>
</feature>
<dbReference type="RefSeq" id="WP_341415657.1">
    <property type="nucleotide sequence ID" value="NZ_JBBPCC010000006.1"/>
</dbReference>
<comment type="caution">
    <text evidence="3">The sequence shown here is derived from an EMBL/GenBank/DDBJ whole genome shotgun (WGS) entry which is preliminary data.</text>
</comment>
<organism evidence="3 4">
    <name type="scientific">Paenibacillus filicis</name>
    <dbReference type="NCBI Taxonomy" id="669464"/>
    <lineage>
        <taxon>Bacteria</taxon>
        <taxon>Bacillati</taxon>
        <taxon>Bacillota</taxon>
        <taxon>Bacilli</taxon>
        <taxon>Bacillales</taxon>
        <taxon>Paenibacillaceae</taxon>
        <taxon>Paenibacillus</taxon>
    </lineage>
</organism>
<name>A0ABU9DK55_9BACL</name>